<dbReference type="Gene3D" id="3.30.70.930">
    <property type="match status" value="1"/>
</dbReference>
<dbReference type="OrthoDB" id="1524838at2"/>
<dbReference type="SUPFAM" id="SSF89957">
    <property type="entry name" value="MTH1187/YkoF-like"/>
    <property type="match status" value="1"/>
</dbReference>
<dbReference type="EMBL" id="FQUS01000012">
    <property type="protein sequence ID" value="SHF72480.1"/>
    <property type="molecule type" value="Genomic_DNA"/>
</dbReference>
<evidence type="ECO:0000313" key="2">
    <source>
        <dbReference type="Proteomes" id="UP000184041"/>
    </source>
</evidence>
<dbReference type="Proteomes" id="UP000184041">
    <property type="component" value="Unassembled WGS sequence"/>
</dbReference>
<reference evidence="1 2" key="1">
    <citation type="submission" date="2016-11" db="EMBL/GenBank/DDBJ databases">
        <authorList>
            <person name="Jaros S."/>
            <person name="Januszkiewicz K."/>
            <person name="Wedrychowicz H."/>
        </authorList>
    </citation>
    <scope>NUCLEOTIDE SEQUENCE [LARGE SCALE GENOMIC DNA]</scope>
    <source>
        <strain evidence="1 2">DSM 21986</strain>
    </source>
</reference>
<name>A0A1M5DZW3_9BACT</name>
<dbReference type="AlphaFoldDB" id="A0A1M5DZW3"/>
<dbReference type="InterPro" id="IPR029756">
    <property type="entry name" value="MTH1187/YkoF-like"/>
</dbReference>
<gene>
    <name evidence="1" type="ORF">SAMN05443144_11283</name>
</gene>
<organism evidence="1 2">
    <name type="scientific">Fodinibius roseus</name>
    <dbReference type="NCBI Taxonomy" id="1194090"/>
    <lineage>
        <taxon>Bacteria</taxon>
        <taxon>Pseudomonadati</taxon>
        <taxon>Balneolota</taxon>
        <taxon>Balneolia</taxon>
        <taxon>Balneolales</taxon>
        <taxon>Balneolaceae</taxon>
        <taxon>Fodinibius</taxon>
    </lineage>
</organism>
<keyword evidence="2" id="KW-1185">Reference proteome</keyword>
<protein>
    <recommendedName>
        <fullName evidence="3">YKOF-related Family</fullName>
    </recommendedName>
</protein>
<proteinExistence type="predicted"/>
<evidence type="ECO:0000313" key="1">
    <source>
        <dbReference type="EMBL" id="SHF72480.1"/>
    </source>
</evidence>
<accession>A0A1M5DZW3</accession>
<sequence length="91" mass="10380">MITTAQFTYIPLKAVNPRESIDFLLELVAQHDVEVDVNYLSTSVRGETEIVFELIREMYETMAIEGEEFRFHIELLSPVAEGETRRGEAGS</sequence>
<evidence type="ECO:0008006" key="3">
    <source>
        <dbReference type="Google" id="ProtNLM"/>
    </source>
</evidence>
<dbReference type="RefSeq" id="WP_073064566.1">
    <property type="nucleotide sequence ID" value="NZ_FQUS01000012.1"/>
</dbReference>